<evidence type="ECO:0000313" key="3">
    <source>
        <dbReference type="Proteomes" id="UP000264006"/>
    </source>
</evidence>
<dbReference type="OrthoDB" id="9761935at2"/>
<accession>A0A346Y0P3</accession>
<protein>
    <submittedName>
        <fullName evidence="2">TPR repeat</fullName>
    </submittedName>
</protein>
<dbReference type="SUPFAM" id="SSF48452">
    <property type="entry name" value="TPR-like"/>
    <property type="match status" value="1"/>
</dbReference>
<dbReference type="EMBL" id="CP031165">
    <property type="protein sequence ID" value="AXV08040.1"/>
    <property type="molecule type" value="Genomic_DNA"/>
</dbReference>
<dbReference type="Pfam" id="PF13424">
    <property type="entry name" value="TPR_12"/>
    <property type="match status" value="1"/>
</dbReference>
<dbReference type="Pfam" id="PF12770">
    <property type="entry name" value="CHAT"/>
    <property type="match status" value="1"/>
</dbReference>
<dbReference type="AlphaFoldDB" id="A0A346Y0P3"/>
<dbReference type="Proteomes" id="UP000264006">
    <property type="component" value="Chromosome"/>
</dbReference>
<dbReference type="InterPro" id="IPR019734">
    <property type="entry name" value="TPR_rpt"/>
</dbReference>
<dbReference type="Gene3D" id="1.25.40.10">
    <property type="entry name" value="Tetratricopeptide repeat domain"/>
    <property type="match status" value="2"/>
</dbReference>
<dbReference type="RefSeq" id="WP_114592440.1">
    <property type="nucleotide sequence ID" value="NZ_CP031165.1"/>
</dbReference>
<evidence type="ECO:0000313" key="2">
    <source>
        <dbReference type="EMBL" id="AXV08040.1"/>
    </source>
</evidence>
<dbReference type="PANTHER" id="PTHR10098">
    <property type="entry name" value="RAPSYN-RELATED"/>
    <property type="match status" value="1"/>
</dbReference>
<proteinExistence type="predicted"/>
<dbReference type="Pfam" id="PF13432">
    <property type="entry name" value="TPR_16"/>
    <property type="match status" value="1"/>
</dbReference>
<gene>
    <name evidence="2" type="ORF">DVS28_a3365</name>
</gene>
<reference evidence="2 3" key="1">
    <citation type="submission" date="2018-09" db="EMBL/GenBank/DDBJ databases">
        <title>Complete genome sequence of Euzebya sp. DY32-46 isolated from seawater of Pacific Ocean.</title>
        <authorList>
            <person name="Xu L."/>
            <person name="Wu Y.-H."/>
            <person name="Xu X.-W."/>
        </authorList>
    </citation>
    <scope>NUCLEOTIDE SEQUENCE [LARGE SCALE GENOMIC DNA]</scope>
    <source>
        <strain evidence="2 3">DY32-46</strain>
    </source>
</reference>
<dbReference type="SMART" id="SM00028">
    <property type="entry name" value="TPR"/>
    <property type="match status" value="5"/>
</dbReference>
<sequence>MIATLRQLIATDPQSAARQAMAALETARAADDDGEIGHLAYVAAQARSQEGRNAEALALIGEAERAFLRGDDRLMATRVQLGRMHVLNELGRHSDALELGGTVERRLAAQGLDDGHRWLLPTVVKNLGVTLGLLGRHQDALDAYDRALAGYRSLGMDDEAPPLLHNAGCELLALGRPDEALRRFRRAAARFAACGEAVAATQSRRDGATAHLQLGRFERALRVLRTASRRFDDLGMDGEVARTTLDIGRALLLLGQLQEAEQALRAAVRDFDRLALPHDRAAALLGLGRVLLRRHRDQDALGVLVMAADLADACDDQPLHALAILESGLAAGADPSLAVGEALAVLGAGSWPVQTAHVHLHGVGPALDAGRLEDARRHLAGAEAAVSSAPRPDLQRRVAHARGLVRLAEGQPAAAVLAIDEAVTDLRTDSLGLTDHLARLRFLDDSADAMNDLVVALLAADRTQDAAEALSHRKAWVLERQLRSSTVVGEPAGAGAQTTSTPRAAVVVSWQAHRGQLRAFVHHGTRTTVHELGPMARIEVVVGQLEAQWVRLRGGGPVVARFADRLADTADHLLSLLRAWIVDPLDLPVGVPLVLSPDGSTSHVPFAALGGRARPLVADHRISVTPATGLTQHWDDRLGLDDAPLMLAPTPDALPGAVDEVQHLADRIPGAEVLIGPAATLEALAHGLRPGRHVHLACHGRFRTDAPFASDVQLADGWTSASTLASLPWTDTTVVLSACAVGRSAALGGERAGMARALLGAGARAVVVAKWDVPDDLTGPLLADAYDAAISGSPVSAALQRAQRAAAATGAHPVGWAAFEVMHR</sequence>
<dbReference type="InterPro" id="IPR024983">
    <property type="entry name" value="CHAT_dom"/>
</dbReference>
<evidence type="ECO:0000259" key="1">
    <source>
        <dbReference type="Pfam" id="PF12770"/>
    </source>
</evidence>
<organism evidence="2 3">
    <name type="scientific">Euzebya pacifica</name>
    <dbReference type="NCBI Taxonomy" id="1608957"/>
    <lineage>
        <taxon>Bacteria</taxon>
        <taxon>Bacillati</taxon>
        <taxon>Actinomycetota</taxon>
        <taxon>Nitriliruptoria</taxon>
        <taxon>Euzebyales</taxon>
    </lineage>
</organism>
<feature type="domain" description="CHAT" evidence="1">
    <location>
        <begin position="574"/>
        <end position="821"/>
    </location>
</feature>
<dbReference type="KEGG" id="euz:DVS28_a3365"/>
<dbReference type="PANTHER" id="PTHR10098:SF108">
    <property type="entry name" value="TETRATRICOPEPTIDE REPEAT PROTEIN 28"/>
    <property type="match status" value="1"/>
</dbReference>
<name>A0A346Y0P3_9ACTN</name>
<keyword evidence="3" id="KW-1185">Reference proteome</keyword>
<dbReference type="InterPro" id="IPR011990">
    <property type="entry name" value="TPR-like_helical_dom_sf"/>
</dbReference>